<proteinExistence type="predicted"/>
<protein>
    <recommendedName>
        <fullName evidence="2">Septum formation-related domain-containing protein</fullName>
    </recommendedName>
</protein>
<accession>A0ABP8EPI9</accession>
<dbReference type="Proteomes" id="UP001499841">
    <property type="component" value="Unassembled WGS sequence"/>
</dbReference>
<organism evidence="3 4">
    <name type="scientific">Georgenia daeguensis</name>
    <dbReference type="NCBI Taxonomy" id="908355"/>
    <lineage>
        <taxon>Bacteria</taxon>
        <taxon>Bacillati</taxon>
        <taxon>Actinomycetota</taxon>
        <taxon>Actinomycetes</taxon>
        <taxon>Micrococcales</taxon>
        <taxon>Bogoriellaceae</taxon>
        <taxon>Georgenia</taxon>
    </lineage>
</organism>
<dbReference type="EMBL" id="BAABBA010000001">
    <property type="protein sequence ID" value="GAA4285909.1"/>
    <property type="molecule type" value="Genomic_DNA"/>
</dbReference>
<dbReference type="InterPro" id="IPR026004">
    <property type="entry name" value="Septum_form"/>
</dbReference>
<sequence length="236" mass="23701">MPGPAQTALPFGQYFGSGQPHNSLPPRPVSTTAGRAVGIAGIPVGVFLGPMGVALGIISFLQARRGNGPTGYGIAAMIVGGLSTLALTLFILAATAAALSTVGPDQRPEGSGSGSEVPIGSMAVGECALEADAAQPVVTLIDCAEWHQAEVYAEVDLGDGPYPGEDAVVEASETLCVDAANALIPPSADVTDIAVSVVVPDSAAWDEGVTFARCVALDLSGRNMVGSITEGTLQTR</sequence>
<gene>
    <name evidence="3" type="ORF">GCM10022262_02680</name>
</gene>
<evidence type="ECO:0000256" key="1">
    <source>
        <dbReference type="SAM" id="Phobius"/>
    </source>
</evidence>
<evidence type="ECO:0000313" key="4">
    <source>
        <dbReference type="Proteomes" id="UP001499841"/>
    </source>
</evidence>
<feature type="transmembrane region" description="Helical" evidence="1">
    <location>
        <begin position="36"/>
        <end position="61"/>
    </location>
</feature>
<reference evidence="4" key="1">
    <citation type="journal article" date="2019" name="Int. J. Syst. Evol. Microbiol.">
        <title>The Global Catalogue of Microorganisms (GCM) 10K type strain sequencing project: providing services to taxonomists for standard genome sequencing and annotation.</title>
        <authorList>
            <consortium name="The Broad Institute Genomics Platform"/>
            <consortium name="The Broad Institute Genome Sequencing Center for Infectious Disease"/>
            <person name="Wu L."/>
            <person name="Ma J."/>
        </authorList>
    </citation>
    <scope>NUCLEOTIDE SEQUENCE [LARGE SCALE GENOMIC DNA]</scope>
    <source>
        <strain evidence="4">JCM 17459</strain>
    </source>
</reference>
<keyword evidence="4" id="KW-1185">Reference proteome</keyword>
<feature type="transmembrane region" description="Helical" evidence="1">
    <location>
        <begin position="73"/>
        <end position="99"/>
    </location>
</feature>
<keyword evidence="1" id="KW-1133">Transmembrane helix</keyword>
<keyword evidence="1" id="KW-0812">Transmembrane</keyword>
<evidence type="ECO:0000259" key="2">
    <source>
        <dbReference type="Pfam" id="PF13845"/>
    </source>
</evidence>
<keyword evidence="1" id="KW-0472">Membrane</keyword>
<name>A0ABP8EPI9_9MICO</name>
<feature type="domain" description="Septum formation-related" evidence="2">
    <location>
        <begin position="125"/>
        <end position="215"/>
    </location>
</feature>
<evidence type="ECO:0000313" key="3">
    <source>
        <dbReference type="EMBL" id="GAA4285909.1"/>
    </source>
</evidence>
<dbReference type="Pfam" id="PF13845">
    <property type="entry name" value="Septum_form"/>
    <property type="match status" value="1"/>
</dbReference>
<comment type="caution">
    <text evidence="3">The sequence shown here is derived from an EMBL/GenBank/DDBJ whole genome shotgun (WGS) entry which is preliminary data.</text>
</comment>